<reference evidence="2 3" key="1">
    <citation type="submission" date="2023-05" db="EMBL/GenBank/DDBJ databases">
        <title>A 100% complete, gapless, phased diploid assembly of the Scenedesmus obliquus UTEX 3031 genome.</title>
        <authorList>
            <person name="Biondi T.C."/>
            <person name="Hanschen E.R."/>
            <person name="Kwon T."/>
            <person name="Eng W."/>
            <person name="Kruse C.P.S."/>
            <person name="Koehler S.I."/>
            <person name="Kunde Y."/>
            <person name="Gleasner C.D."/>
            <person name="You Mak K.T."/>
            <person name="Polle J."/>
            <person name="Hovde B.T."/>
            <person name="Starkenburg S.R."/>
        </authorList>
    </citation>
    <scope>NUCLEOTIDE SEQUENCE [LARGE SCALE GENOMIC DNA]</scope>
    <source>
        <strain evidence="2 3">DOE0152z</strain>
    </source>
</reference>
<comment type="similarity">
    <text evidence="1">Belongs to the LOR family.</text>
</comment>
<evidence type="ECO:0000313" key="2">
    <source>
        <dbReference type="EMBL" id="WIA19859.1"/>
    </source>
</evidence>
<sequence>MHHGGNNRVVVVSPQFCMPQQTVLVMQEQAGFKSDDFTITDATGRPIFKLSAAVCSIGNKRQLLDAYGTPLLHMERKMMSLHGTWLLLRPSDGAKLAELKSSLMSLTPSIKVYLNDGDKEPDYVIKGDFRSKRFSICQRTHGSDVPIAQVQKESRFANSTAFLMSMVTDAQKYFVTIEPGVDAAFVVALATLCDEIYNDKE</sequence>
<dbReference type="Gene3D" id="2.40.160.200">
    <property type="entry name" value="LURP1-related"/>
    <property type="match status" value="1"/>
</dbReference>
<dbReference type="PANTHER" id="PTHR31087:SF161">
    <property type="entry name" value="TUBBY C 2 FAMILY PROTEIN"/>
    <property type="match status" value="1"/>
</dbReference>
<proteinExistence type="inferred from homology"/>
<dbReference type="PANTHER" id="PTHR31087">
    <property type="match status" value="1"/>
</dbReference>
<evidence type="ECO:0000256" key="1">
    <source>
        <dbReference type="ARBA" id="ARBA00005437"/>
    </source>
</evidence>
<evidence type="ECO:0008006" key="4">
    <source>
        <dbReference type="Google" id="ProtNLM"/>
    </source>
</evidence>
<dbReference type="InterPro" id="IPR025659">
    <property type="entry name" value="Tubby-like_C"/>
</dbReference>
<evidence type="ECO:0000313" key="3">
    <source>
        <dbReference type="Proteomes" id="UP001244341"/>
    </source>
</evidence>
<organism evidence="2 3">
    <name type="scientific">Tetradesmus obliquus</name>
    <name type="common">Green alga</name>
    <name type="synonym">Acutodesmus obliquus</name>
    <dbReference type="NCBI Taxonomy" id="3088"/>
    <lineage>
        <taxon>Eukaryota</taxon>
        <taxon>Viridiplantae</taxon>
        <taxon>Chlorophyta</taxon>
        <taxon>core chlorophytes</taxon>
        <taxon>Chlorophyceae</taxon>
        <taxon>CS clade</taxon>
        <taxon>Sphaeropleales</taxon>
        <taxon>Scenedesmaceae</taxon>
        <taxon>Tetradesmus</taxon>
    </lineage>
</organism>
<dbReference type="InterPro" id="IPR007612">
    <property type="entry name" value="LOR"/>
</dbReference>
<dbReference type="SUPFAM" id="SSF54518">
    <property type="entry name" value="Tubby C-terminal domain-like"/>
    <property type="match status" value="1"/>
</dbReference>
<dbReference type="Proteomes" id="UP001244341">
    <property type="component" value="Chromosome 11b"/>
</dbReference>
<dbReference type="Pfam" id="PF04525">
    <property type="entry name" value="LOR"/>
    <property type="match status" value="1"/>
</dbReference>
<dbReference type="InterPro" id="IPR038595">
    <property type="entry name" value="LOR_sf"/>
</dbReference>
<protein>
    <recommendedName>
        <fullName evidence="4">Tubby C-terminal domain-containing protein</fullName>
    </recommendedName>
</protein>
<gene>
    <name evidence="2" type="ORF">OEZ85_005762</name>
</gene>
<dbReference type="EMBL" id="CP126218">
    <property type="protein sequence ID" value="WIA19859.1"/>
    <property type="molecule type" value="Genomic_DNA"/>
</dbReference>
<accession>A0ABY8UER1</accession>
<name>A0ABY8UER1_TETOB</name>
<keyword evidence="3" id="KW-1185">Reference proteome</keyword>